<accession>A0ABX5NRQ5</accession>
<dbReference type="PANTHER" id="PTHR38340:SF1">
    <property type="entry name" value="S-LAYER PROTEIN"/>
    <property type="match status" value="1"/>
</dbReference>
<dbReference type="Gene3D" id="2.150.10.10">
    <property type="entry name" value="Serralysin-like metalloprotease, C-terminal"/>
    <property type="match status" value="3"/>
</dbReference>
<dbReference type="InterPro" id="IPR011050">
    <property type="entry name" value="Pectin_lyase_fold/virulence"/>
</dbReference>
<feature type="domain" description="Right handed beta helix" evidence="5">
    <location>
        <begin position="252"/>
        <end position="377"/>
    </location>
</feature>
<evidence type="ECO:0000313" key="8">
    <source>
        <dbReference type="Proteomes" id="UP000247536"/>
    </source>
</evidence>
<dbReference type="Pfam" id="PF17963">
    <property type="entry name" value="Big_9"/>
    <property type="match status" value="3"/>
</dbReference>
<dbReference type="InterPro" id="IPR012334">
    <property type="entry name" value="Pectin_lyas_fold"/>
</dbReference>
<dbReference type="Gene3D" id="2.60.40.10">
    <property type="entry name" value="Immunoglobulins"/>
    <property type="match status" value="3"/>
</dbReference>
<evidence type="ECO:0008006" key="9">
    <source>
        <dbReference type="Google" id="ProtNLM"/>
    </source>
</evidence>
<dbReference type="PRINTS" id="PR00313">
    <property type="entry name" value="CABNDNGRPT"/>
</dbReference>
<dbReference type="SUPFAM" id="SSF49313">
    <property type="entry name" value="Cadherin-like"/>
    <property type="match status" value="4"/>
</dbReference>
<dbReference type="Pfam" id="PF12708">
    <property type="entry name" value="Pect-lyase_RHGA_epim"/>
    <property type="match status" value="1"/>
</dbReference>
<dbReference type="Gene3D" id="2.160.20.10">
    <property type="entry name" value="Single-stranded right-handed beta-helix, Pectin lyase-like"/>
    <property type="match status" value="1"/>
</dbReference>
<evidence type="ECO:0000313" key="7">
    <source>
        <dbReference type="EMBL" id="PYB73936.1"/>
    </source>
</evidence>
<dbReference type="InterPro" id="IPR001343">
    <property type="entry name" value="Hemolysn_Ca-bd"/>
</dbReference>
<dbReference type="RefSeq" id="WP_110791075.1">
    <property type="nucleotide sequence ID" value="NZ_QJRY01000003.1"/>
</dbReference>
<dbReference type="PANTHER" id="PTHR38340">
    <property type="entry name" value="S-LAYER PROTEIN"/>
    <property type="match status" value="1"/>
</dbReference>
<reference evidence="7 8" key="1">
    <citation type="submission" date="2018-06" db="EMBL/GenBank/DDBJ databases">
        <title>Rhizobium wuzhouense sp. nov., isolated from roots of Oryza officinalis.</title>
        <authorList>
            <person name="Yuan T."/>
        </authorList>
    </citation>
    <scope>NUCLEOTIDE SEQUENCE [LARGE SCALE GENOMIC DNA]</scope>
    <source>
        <strain evidence="7 8">W44</strain>
    </source>
</reference>
<proteinExistence type="predicted"/>
<dbReference type="InterPro" id="IPR039448">
    <property type="entry name" value="Beta_helix"/>
</dbReference>
<name>A0ABX5NRQ5_9HYPH</name>
<dbReference type="InterPro" id="IPR006626">
    <property type="entry name" value="PbH1"/>
</dbReference>
<feature type="domain" description="Cadherin-like" evidence="6">
    <location>
        <begin position="852"/>
        <end position="941"/>
    </location>
</feature>
<sequence length="1368" mass="140416">MAIFNVLEYGATPNDDTVDSAAIQAAIDAAYAAGGGTVYIPAGTFLMTGNPANSSDGCIEVRSNVTLTGAGIGETVLKLVDHFDARINGMIRTPVDQNASNVVIENLTIDGNRANNIEHQAGIITGVKEGNGLIHQDITIRGVEVMNCNAYGVNPHEITYDLLVENCISHDNGKDGFVADYVEGGIYRNNIAYNNVRHGFNITTSSNDLVLENNTAYQNGGAGLVTQRSDIFPEGQDTIPWPENIMVIGGEYYANAREGILIKLSDHVTVTGADIHDNKRQGIRIEGATNTVIHDNTVYNNSQEANGVYDEINIRLRVDTAVSPSRTYYSENTQIYDNIIYADGAVRARYGIREESTNSTADNPSGTVVYGNTVTGEVSGDIFIPPHSATEGADIFYGTASGDNFAGLGGDDIYIVNHSLDVVTEQLNAGHDTVIASLNHTLSANVEDLFLTGTAIRGTGNALANEIVGNALANELEGLGGADILDGGLGADLMQGGDGNDTYFVDNVGDTIVEKDNLGAGGYDTVYSTVSYTLATEVEKLVLLGTGNLDGTGNASANALIGNDGNNVLDGKAGADSMTGGKGNDTYVIDHTGDTVIELADEGIDTVVSSLTYVLGANLENLTLTGTLNRDATGNELSNVIKGNDGVNKIHGMDGDDVIEGGLGADQLYGDAGNDTFILRKGEFAGDVIEDFTGKGAALGDSIVFTGFSSAAILVDLGSGNWMVQDGSYTETFRIKTPVGEVAFSAQDYGFGTDVVIPQNTAPTASATGNSASGDEDTLISGSVPAGSDAENDALTYVQVGSVSGLTLNANGSFSYQPPANATGPVNFSYMVVDAKGAQSAAQTFTITVNPVNDAPTAASAGNTASGNEDTTITGSVPTGSDIDGDALTYVQVGTVAGLTLNANGTFSYVPAANANGPVTFNYAVRDPSGAQSAAQAFTITVNAVNDAPTAAAAGNTASGNEDTTITGSVPTGSDIDGDALTYVQVGTVAGLTLNANGTFSYVPAANANGPVTFNYAVRDPSGAQSAAQAFTITVVPVNDAPTAAVAGNAASGQTNTVISGNLPTGTDIDGDAISYALVSGLSGLTLNPNGSFSYTPASGATGDFTFQYKVVDPLGAVSAAQSFTISVTPPSTGQVITGTNSSNILHGGAGDDTIDGLKSSDTMYGHAGNDTYYVDASGDKVIEVVGEGYDRVITTASYTLQAGSEVEYVKATGTSSVSLKGNEFNNVLIGNAASNTLTGNNGDDRLDGGLGKDSLTGGNGKDSFVFSTALSAANVDAIKDFKVVDDTIVLDKAIFSALSTGQLSAAEFVTGTQALDANDHIIYNKTAGILLYDADGAGGAAAIQFATISKNLAMTYLDFVVEDTTLV</sequence>
<evidence type="ECO:0000259" key="5">
    <source>
        <dbReference type="Pfam" id="PF13229"/>
    </source>
</evidence>
<evidence type="ECO:0000259" key="4">
    <source>
        <dbReference type="Pfam" id="PF12708"/>
    </source>
</evidence>
<dbReference type="InterPro" id="IPR050557">
    <property type="entry name" value="RTX_toxin/Mannuronan_C5-epim"/>
</dbReference>
<dbReference type="Proteomes" id="UP000247536">
    <property type="component" value="Unassembled WGS sequence"/>
</dbReference>
<dbReference type="Pfam" id="PF00353">
    <property type="entry name" value="HemolysinCabind"/>
    <property type="match status" value="6"/>
</dbReference>
<dbReference type="InterPro" id="IPR013783">
    <property type="entry name" value="Ig-like_fold"/>
</dbReference>
<evidence type="ECO:0000259" key="6">
    <source>
        <dbReference type="Pfam" id="PF17892"/>
    </source>
</evidence>
<dbReference type="InterPro" id="IPR041690">
    <property type="entry name" value="Cadherin_5"/>
</dbReference>
<dbReference type="InterPro" id="IPR015919">
    <property type="entry name" value="Cadherin-like_sf"/>
</dbReference>
<protein>
    <recommendedName>
        <fullName evidence="9">Tandem-95 repeat protein</fullName>
    </recommendedName>
</protein>
<evidence type="ECO:0000256" key="1">
    <source>
        <dbReference type="ARBA" id="ARBA00002822"/>
    </source>
</evidence>
<dbReference type="InterPro" id="IPR024535">
    <property type="entry name" value="RHGA/B-epi-like_pectate_lyase"/>
</dbReference>
<dbReference type="EMBL" id="QJRY01000003">
    <property type="protein sequence ID" value="PYB73936.1"/>
    <property type="molecule type" value="Genomic_DNA"/>
</dbReference>
<dbReference type="InterPro" id="IPR018511">
    <property type="entry name" value="Hemolysin-typ_Ca-bd_CS"/>
</dbReference>
<evidence type="ECO:0000256" key="2">
    <source>
        <dbReference type="ARBA" id="ARBA00004613"/>
    </source>
</evidence>
<keyword evidence="3" id="KW-0964">Secreted</keyword>
<dbReference type="NCBIfam" id="TIGR03804">
    <property type="entry name" value="para_beta_helix"/>
    <property type="match status" value="1"/>
</dbReference>
<dbReference type="Pfam" id="PF17892">
    <property type="entry name" value="Cadherin_5"/>
    <property type="match status" value="1"/>
</dbReference>
<organism evidence="7 8">
    <name type="scientific">Rhizobium wuzhouense</name>
    <dbReference type="NCBI Taxonomy" id="1986026"/>
    <lineage>
        <taxon>Bacteria</taxon>
        <taxon>Pseudomonadati</taxon>
        <taxon>Pseudomonadota</taxon>
        <taxon>Alphaproteobacteria</taxon>
        <taxon>Hyphomicrobiales</taxon>
        <taxon>Rhizobiaceae</taxon>
        <taxon>Rhizobium/Agrobacterium group</taxon>
        <taxon>Rhizobium</taxon>
    </lineage>
</organism>
<keyword evidence="8" id="KW-1185">Reference proteome</keyword>
<dbReference type="PROSITE" id="PS00330">
    <property type="entry name" value="HEMOLYSIN_CALCIUM"/>
    <property type="match status" value="1"/>
</dbReference>
<comment type="subcellular location">
    <subcellularLocation>
        <location evidence="2">Secreted</location>
    </subcellularLocation>
</comment>
<dbReference type="NCBIfam" id="NF012211">
    <property type="entry name" value="tand_rpt_95"/>
    <property type="match status" value="4"/>
</dbReference>
<evidence type="ECO:0000256" key="3">
    <source>
        <dbReference type="ARBA" id="ARBA00022525"/>
    </source>
</evidence>
<dbReference type="InterPro" id="IPR022441">
    <property type="entry name" value="Para_beta_helix_rpt-2"/>
</dbReference>
<comment type="function">
    <text evidence="1">Converts beta-D-mannuronic acid (M) to alpha-L-guluronic acid (G), producing a polymer with gel-forming capacity, required for the formation of the cyst coat.</text>
</comment>
<dbReference type="SUPFAM" id="SSF51120">
    <property type="entry name" value="beta-Roll"/>
    <property type="match status" value="3"/>
</dbReference>
<comment type="caution">
    <text evidence="7">The sequence shown here is derived from an EMBL/GenBank/DDBJ whole genome shotgun (WGS) entry which is preliminary data.</text>
</comment>
<dbReference type="InterPro" id="IPR011049">
    <property type="entry name" value="Serralysin-like_metalloprot_C"/>
</dbReference>
<gene>
    <name evidence="7" type="ORF">DMY87_09425</name>
</gene>
<dbReference type="Pfam" id="PF13229">
    <property type="entry name" value="Beta_helix"/>
    <property type="match status" value="1"/>
</dbReference>
<dbReference type="SUPFAM" id="SSF51126">
    <property type="entry name" value="Pectin lyase-like"/>
    <property type="match status" value="1"/>
</dbReference>
<dbReference type="Gene3D" id="2.60.40.2810">
    <property type="match status" value="1"/>
</dbReference>
<dbReference type="SMART" id="SM00710">
    <property type="entry name" value="PbH1"/>
    <property type="match status" value="9"/>
</dbReference>
<feature type="domain" description="Rhamnogalacturonase A/B/Epimerase-like pectate lyase" evidence="4">
    <location>
        <begin position="3"/>
        <end position="227"/>
    </location>
</feature>